<reference evidence="1" key="1">
    <citation type="submission" date="2023-11" db="EMBL/GenBank/DDBJ databases">
        <authorList>
            <person name="De Vega J J."/>
            <person name="De Vega J J."/>
        </authorList>
    </citation>
    <scope>NUCLEOTIDE SEQUENCE</scope>
</reference>
<gene>
    <name evidence="1" type="ORF">MYCIT1_LOCUS12222</name>
</gene>
<evidence type="ECO:0000313" key="2">
    <source>
        <dbReference type="Proteomes" id="UP001295794"/>
    </source>
</evidence>
<dbReference type="EMBL" id="CAVNYO010000138">
    <property type="protein sequence ID" value="CAK5268895.1"/>
    <property type="molecule type" value="Genomic_DNA"/>
</dbReference>
<keyword evidence="2" id="KW-1185">Reference proteome</keyword>
<proteinExistence type="predicted"/>
<protein>
    <submittedName>
        <fullName evidence="1">Uncharacterized protein</fullName>
    </submittedName>
</protein>
<organism evidence="1 2">
    <name type="scientific">Mycena citricolor</name>
    <dbReference type="NCBI Taxonomy" id="2018698"/>
    <lineage>
        <taxon>Eukaryota</taxon>
        <taxon>Fungi</taxon>
        <taxon>Dikarya</taxon>
        <taxon>Basidiomycota</taxon>
        <taxon>Agaricomycotina</taxon>
        <taxon>Agaricomycetes</taxon>
        <taxon>Agaricomycetidae</taxon>
        <taxon>Agaricales</taxon>
        <taxon>Marasmiineae</taxon>
        <taxon>Mycenaceae</taxon>
        <taxon>Mycena</taxon>
    </lineage>
</organism>
<sequence>MYGIVNWGISGCKMKGNQSKGAKWGLKGGVIPGGLGLSGEMLCYLLGERWHSRVLDRDRV</sequence>
<evidence type="ECO:0000313" key="1">
    <source>
        <dbReference type="EMBL" id="CAK5268895.1"/>
    </source>
</evidence>
<comment type="caution">
    <text evidence="1">The sequence shown here is derived from an EMBL/GenBank/DDBJ whole genome shotgun (WGS) entry which is preliminary data.</text>
</comment>
<accession>A0AAD2H6F1</accession>
<dbReference type="Proteomes" id="UP001295794">
    <property type="component" value="Unassembled WGS sequence"/>
</dbReference>
<dbReference type="AlphaFoldDB" id="A0AAD2H6F1"/>
<name>A0AAD2H6F1_9AGAR</name>